<dbReference type="PRINTS" id="PR00469">
    <property type="entry name" value="PNDRDTASEII"/>
</dbReference>
<sequence>MSKKIDEQKQNVVIVGGGYAGVDAVNALAKQLDHTQYNITLLNARPYFVHLLAVLRMGVSDAGRLEDRVLVPYDRMPATFVQGKLVKIEEPAPGKGGVLVLENGDRLNYAALVLATGSIWPGVADLEDSDKEVRETIKLWRERFAQAKNVVIAGGGAVGIELAGEIIDAYPNTKVTLVHSGTRLLNDVYPDKFRKSMEQKVLSRGVTLINQDYIDVFPEPLHTTDIVTRGGKTIKGVDLVIQAFGSKPNTGVINTLGSDVLTEAGYVKVKPTLELQSHPGVYAAGDIIDWRQQKQAGKTGGYASIIAPNIVSFLKGQPQEKVYKGTSEKIVITFGRSHGASYFDFLWGIMLGNWLTSVIKGKDLITNMVRGRLKY</sequence>
<dbReference type="GO" id="GO:0004174">
    <property type="term" value="F:electron-transferring-flavoprotein dehydrogenase activity"/>
    <property type="evidence" value="ECO:0007669"/>
    <property type="project" value="TreeGrafter"/>
</dbReference>
<feature type="domain" description="FAD/NAD(P)-binding" evidence="5">
    <location>
        <begin position="11"/>
        <end position="290"/>
    </location>
</feature>
<dbReference type="RefSeq" id="XP_007397395.1">
    <property type="nucleotide sequence ID" value="XM_007397333.1"/>
</dbReference>
<evidence type="ECO:0000256" key="4">
    <source>
        <dbReference type="ARBA" id="ARBA00023002"/>
    </source>
</evidence>
<keyword evidence="2" id="KW-0285">Flavoprotein</keyword>
<evidence type="ECO:0000256" key="3">
    <source>
        <dbReference type="ARBA" id="ARBA00022827"/>
    </source>
</evidence>
<dbReference type="Pfam" id="PF07992">
    <property type="entry name" value="Pyr_redox_2"/>
    <property type="match status" value="1"/>
</dbReference>
<dbReference type="InterPro" id="IPR023753">
    <property type="entry name" value="FAD/NAD-binding_dom"/>
</dbReference>
<gene>
    <name evidence="6" type="ORF">PHACADRAFT_185597</name>
</gene>
<dbReference type="AlphaFoldDB" id="K5VT65"/>
<proteinExistence type="inferred from homology"/>
<dbReference type="PANTHER" id="PTHR43735">
    <property type="entry name" value="APOPTOSIS-INDUCING FACTOR 1"/>
    <property type="match status" value="1"/>
</dbReference>
<dbReference type="GO" id="GO:0005737">
    <property type="term" value="C:cytoplasm"/>
    <property type="evidence" value="ECO:0007669"/>
    <property type="project" value="TreeGrafter"/>
</dbReference>
<dbReference type="PRINTS" id="PR00368">
    <property type="entry name" value="FADPNR"/>
</dbReference>
<dbReference type="GO" id="GO:0050660">
    <property type="term" value="F:flavin adenine dinucleotide binding"/>
    <property type="evidence" value="ECO:0007669"/>
    <property type="project" value="TreeGrafter"/>
</dbReference>
<evidence type="ECO:0000256" key="2">
    <source>
        <dbReference type="ARBA" id="ARBA00022630"/>
    </source>
</evidence>
<dbReference type="HOGENOM" id="CLU_019845_2_0_1"/>
<dbReference type="InterPro" id="IPR036188">
    <property type="entry name" value="FAD/NAD-bd_sf"/>
</dbReference>
<dbReference type="Gene3D" id="3.50.50.100">
    <property type="match status" value="1"/>
</dbReference>
<dbReference type="Proteomes" id="UP000008370">
    <property type="component" value="Unassembled WGS sequence"/>
</dbReference>
<dbReference type="SUPFAM" id="SSF51905">
    <property type="entry name" value="FAD/NAD(P)-binding domain"/>
    <property type="match status" value="1"/>
</dbReference>
<dbReference type="PANTHER" id="PTHR43735:SF3">
    <property type="entry name" value="FERROPTOSIS SUPPRESSOR PROTEIN 1"/>
    <property type="match status" value="1"/>
</dbReference>
<keyword evidence="3" id="KW-0274">FAD</keyword>
<dbReference type="KEGG" id="pco:PHACADRAFT_185597"/>
<dbReference type="STRING" id="650164.K5VT65"/>
<dbReference type="OrthoDB" id="202203at2759"/>
<keyword evidence="7" id="KW-1185">Reference proteome</keyword>
<name>K5VT65_PHACS</name>
<comment type="similarity">
    <text evidence="1">Belongs to the FAD-dependent oxidoreductase family.</text>
</comment>
<organism evidence="6 7">
    <name type="scientific">Phanerochaete carnosa (strain HHB-10118-sp)</name>
    <name type="common">White-rot fungus</name>
    <name type="synonym">Peniophora carnosa</name>
    <dbReference type="NCBI Taxonomy" id="650164"/>
    <lineage>
        <taxon>Eukaryota</taxon>
        <taxon>Fungi</taxon>
        <taxon>Dikarya</taxon>
        <taxon>Basidiomycota</taxon>
        <taxon>Agaricomycotina</taxon>
        <taxon>Agaricomycetes</taxon>
        <taxon>Polyporales</taxon>
        <taxon>Phanerochaetaceae</taxon>
        <taxon>Phanerochaete</taxon>
    </lineage>
</organism>
<dbReference type="InParanoid" id="K5VT65"/>
<keyword evidence="4" id="KW-0560">Oxidoreductase</keyword>
<accession>K5VT65</accession>
<evidence type="ECO:0000313" key="6">
    <source>
        <dbReference type="EMBL" id="EKM54713.1"/>
    </source>
</evidence>
<evidence type="ECO:0000259" key="5">
    <source>
        <dbReference type="Pfam" id="PF07992"/>
    </source>
</evidence>
<evidence type="ECO:0000313" key="7">
    <source>
        <dbReference type="Proteomes" id="UP000008370"/>
    </source>
</evidence>
<dbReference type="GeneID" id="18910292"/>
<evidence type="ECO:0000256" key="1">
    <source>
        <dbReference type="ARBA" id="ARBA00006442"/>
    </source>
</evidence>
<protein>
    <recommendedName>
        <fullName evidence="5">FAD/NAD(P)-binding domain-containing protein</fullName>
    </recommendedName>
</protein>
<dbReference type="EMBL" id="JH930473">
    <property type="protein sequence ID" value="EKM54713.1"/>
    <property type="molecule type" value="Genomic_DNA"/>
</dbReference>
<reference evidence="6 7" key="1">
    <citation type="journal article" date="2012" name="BMC Genomics">
        <title>Comparative genomics of the white-rot fungi, Phanerochaete carnosa and P. chrysosporium, to elucidate the genetic basis of the distinct wood types they colonize.</title>
        <authorList>
            <person name="Suzuki H."/>
            <person name="MacDonald J."/>
            <person name="Syed K."/>
            <person name="Salamov A."/>
            <person name="Hori C."/>
            <person name="Aerts A."/>
            <person name="Henrissat B."/>
            <person name="Wiebenga A."/>
            <person name="vanKuyk P.A."/>
            <person name="Barry K."/>
            <person name="Lindquist E."/>
            <person name="LaButti K."/>
            <person name="Lapidus A."/>
            <person name="Lucas S."/>
            <person name="Coutinho P."/>
            <person name="Gong Y."/>
            <person name="Samejima M."/>
            <person name="Mahadevan R."/>
            <person name="Abou-Zaid M."/>
            <person name="de Vries R.P."/>
            <person name="Igarashi K."/>
            <person name="Yadav J.S."/>
            <person name="Grigoriev I.V."/>
            <person name="Master E.R."/>
        </authorList>
    </citation>
    <scope>NUCLEOTIDE SEQUENCE [LARGE SCALE GENOMIC DNA]</scope>
    <source>
        <strain evidence="6 7">HHB-10118-sp</strain>
    </source>
</reference>